<proteinExistence type="predicted"/>
<reference evidence="2 3" key="1">
    <citation type="journal article" date="2020" name="Mol. Biol. Evol.">
        <title>Distinct Expression and Methylation Patterns for Genes with Different Fates following a Single Whole-Genome Duplication in Flowering Plants.</title>
        <authorList>
            <person name="Shi T."/>
            <person name="Rahmani R.S."/>
            <person name="Gugger P.F."/>
            <person name="Wang M."/>
            <person name="Li H."/>
            <person name="Zhang Y."/>
            <person name="Li Z."/>
            <person name="Wang Q."/>
            <person name="Van de Peer Y."/>
            <person name="Marchal K."/>
            <person name="Chen J."/>
        </authorList>
    </citation>
    <scope>NUCLEOTIDE SEQUENCE [LARGE SCALE GENOMIC DNA]</scope>
    <source>
        <tissue evidence="2">Leaf</tissue>
    </source>
</reference>
<feature type="transmembrane region" description="Helical" evidence="1">
    <location>
        <begin position="38"/>
        <end position="59"/>
    </location>
</feature>
<evidence type="ECO:0000256" key="1">
    <source>
        <dbReference type="SAM" id="Phobius"/>
    </source>
</evidence>
<evidence type="ECO:0000313" key="3">
    <source>
        <dbReference type="Proteomes" id="UP000607653"/>
    </source>
</evidence>
<comment type="caution">
    <text evidence="2">The sequence shown here is derived from an EMBL/GenBank/DDBJ whole genome shotgun (WGS) entry which is preliminary data.</text>
</comment>
<keyword evidence="1" id="KW-0812">Transmembrane</keyword>
<name>A0A822ZMR9_NELNU</name>
<dbReference type="EMBL" id="DUZY01000008">
    <property type="protein sequence ID" value="DAD47314.1"/>
    <property type="molecule type" value="Genomic_DNA"/>
</dbReference>
<organism evidence="2 3">
    <name type="scientific">Nelumbo nucifera</name>
    <name type="common">Sacred lotus</name>
    <dbReference type="NCBI Taxonomy" id="4432"/>
    <lineage>
        <taxon>Eukaryota</taxon>
        <taxon>Viridiplantae</taxon>
        <taxon>Streptophyta</taxon>
        <taxon>Embryophyta</taxon>
        <taxon>Tracheophyta</taxon>
        <taxon>Spermatophyta</taxon>
        <taxon>Magnoliopsida</taxon>
        <taxon>Proteales</taxon>
        <taxon>Nelumbonaceae</taxon>
        <taxon>Nelumbo</taxon>
    </lineage>
</organism>
<keyword evidence="3" id="KW-1185">Reference proteome</keyword>
<gene>
    <name evidence="2" type="ORF">HUJ06_017251</name>
</gene>
<dbReference type="Proteomes" id="UP000607653">
    <property type="component" value="Unassembled WGS sequence"/>
</dbReference>
<protein>
    <submittedName>
        <fullName evidence="2">Uncharacterized protein</fullName>
    </submittedName>
</protein>
<keyword evidence="1" id="KW-0472">Membrane</keyword>
<accession>A0A822ZMR9</accession>
<evidence type="ECO:0000313" key="2">
    <source>
        <dbReference type="EMBL" id="DAD47314.1"/>
    </source>
</evidence>
<sequence>MGDTLFCASSCKVLGFNILYIPAMNLQFIAQGISSVPLFSMGCLCFTVLFQFSLFTACIR</sequence>
<dbReference type="AlphaFoldDB" id="A0A822ZMR9"/>
<keyword evidence="1" id="KW-1133">Transmembrane helix</keyword>